<protein>
    <submittedName>
        <fullName evidence="1">Uncharacterized protein</fullName>
    </submittedName>
</protein>
<organism evidence="1">
    <name type="scientific">Dulem virus 39</name>
    <dbReference type="NCBI Taxonomy" id="3145757"/>
    <lineage>
        <taxon>Viruses</taxon>
        <taxon>Duplodnaviria</taxon>
        <taxon>Heunggongvirae</taxon>
        <taxon>Uroviricota</taxon>
        <taxon>Caudoviricetes</taxon>
    </lineage>
</organism>
<dbReference type="EMBL" id="PP511791">
    <property type="protein sequence ID" value="XCD07480.1"/>
    <property type="molecule type" value="Genomic_DNA"/>
</dbReference>
<name>A0AAU8B6M4_9CAUD</name>
<proteinExistence type="predicted"/>
<accession>A0AAU8B6M4</accession>
<evidence type="ECO:0000313" key="1">
    <source>
        <dbReference type="EMBL" id="XCD07480.1"/>
    </source>
</evidence>
<sequence>MGGRSGLKGNHGKETLYAGREAYTESYEETINGIKVIRTRTRYGKVKRRKKKT</sequence>
<reference evidence="1" key="1">
    <citation type="submission" date="2024-03" db="EMBL/GenBank/DDBJ databases">
        <title>Diverse circular DNA viruses in blood, oral, and fecal samples of captive lemurs.</title>
        <authorList>
            <person name="Paietta E.N."/>
            <person name="Kraberger S."/>
            <person name="Lund M.C."/>
            <person name="Custer J.M."/>
            <person name="Vargas K.M."/>
            <person name="Ehmke E.E."/>
            <person name="Yoder A.D."/>
            <person name="Varsani A."/>
        </authorList>
    </citation>
    <scope>NUCLEOTIDE SEQUENCE</scope>
    <source>
        <strain evidence="1">Duke_28FS_1</strain>
    </source>
</reference>